<feature type="transmembrane region" description="Helical" evidence="1">
    <location>
        <begin position="299"/>
        <end position="319"/>
    </location>
</feature>
<keyword evidence="1" id="KW-0812">Transmembrane</keyword>
<dbReference type="InParanoid" id="A0A316YSX3"/>
<accession>A0A316YSX3</accession>
<feature type="transmembrane region" description="Helical" evidence="1">
    <location>
        <begin position="422"/>
        <end position="444"/>
    </location>
</feature>
<dbReference type="OrthoDB" id="3363151at2759"/>
<keyword evidence="1" id="KW-1133">Transmembrane helix</keyword>
<dbReference type="EMBL" id="KZ819634">
    <property type="protein sequence ID" value="PWN92650.1"/>
    <property type="molecule type" value="Genomic_DNA"/>
</dbReference>
<gene>
    <name evidence="2" type="ORF">FA10DRAFT_246498</name>
</gene>
<evidence type="ECO:0008006" key="4">
    <source>
        <dbReference type="Google" id="ProtNLM"/>
    </source>
</evidence>
<feature type="transmembrane region" description="Helical" evidence="1">
    <location>
        <begin position="247"/>
        <end position="267"/>
    </location>
</feature>
<feature type="transmembrane region" description="Helical" evidence="1">
    <location>
        <begin position="219"/>
        <end position="240"/>
    </location>
</feature>
<dbReference type="Proteomes" id="UP000245768">
    <property type="component" value="Unassembled WGS sequence"/>
</dbReference>
<evidence type="ECO:0000313" key="3">
    <source>
        <dbReference type="Proteomes" id="UP000245768"/>
    </source>
</evidence>
<feature type="transmembrane region" description="Helical" evidence="1">
    <location>
        <begin position="385"/>
        <end position="410"/>
    </location>
</feature>
<name>A0A316YSX3_9BASI</name>
<dbReference type="RefSeq" id="XP_025379848.1">
    <property type="nucleotide sequence ID" value="XM_025519413.1"/>
</dbReference>
<evidence type="ECO:0000256" key="1">
    <source>
        <dbReference type="SAM" id="Phobius"/>
    </source>
</evidence>
<keyword evidence="3" id="KW-1185">Reference proteome</keyword>
<proteinExistence type="predicted"/>
<reference evidence="2 3" key="1">
    <citation type="journal article" date="2018" name="Mol. Biol. Evol.">
        <title>Broad Genomic Sampling Reveals a Smut Pathogenic Ancestry of the Fungal Clade Ustilaginomycotina.</title>
        <authorList>
            <person name="Kijpornyongpan T."/>
            <person name="Mondo S.J."/>
            <person name="Barry K."/>
            <person name="Sandor L."/>
            <person name="Lee J."/>
            <person name="Lipzen A."/>
            <person name="Pangilinan J."/>
            <person name="LaButti K."/>
            <person name="Hainaut M."/>
            <person name="Henrissat B."/>
            <person name="Grigoriev I.V."/>
            <person name="Spatafora J.W."/>
            <person name="Aime M.C."/>
        </authorList>
    </citation>
    <scope>NUCLEOTIDE SEQUENCE [LARGE SCALE GENOMIC DNA]</scope>
    <source>
        <strain evidence="2 3">MCA 4198</strain>
    </source>
</reference>
<feature type="transmembrane region" description="Helical" evidence="1">
    <location>
        <begin position="142"/>
        <end position="160"/>
    </location>
</feature>
<dbReference type="GeneID" id="37041329"/>
<organism evidence="2 3">
    <name type="scientific">Acaromyces ingoldii</name>
    <dbReference type="NCBI Taxonomy" id="215250"/>
    <lineage>
        <taxon>Eukaryota</taxon>
        <taxon>Fungi</taxon>
        <taxon>Dikarya</taxon>
        <taxon>Basidiomycota</taxon>
        <taxon>Ustilaginomycotina</taxon>
        <taxon>Exobasidiomycetes</taxon>
        <taxon>Exobasidiales</taxon>
        <taxon>Cryptobasidiaceae</taxon>
        <taxon>Acaromyces</taxon>
    </lineage>
</organism>
<evidence type="ECO:0000313" key="2">
    <source>
        <dbReference type="EMBL" id="PWN92650.1"/>
    </source>
</evidence>
<sequence length="465" mass="52441">MSAHERRESVAYQVHDERRYRLLQGKEVYAVTPLAFTEDVSNDEGRTRGRRVPHLEGLRGILAVQTLLWIFFRVFCPGVVDATIEGAPRWTMIVRKVLSPLLFDGSLQAAAYMLLVGRVALLTYLERREAIDLAGPCFRRPFRLLIPTAIALAITSGLVAGKGFAYSQYMADHLNNPAASPPPIWGSTVEYFNSLASLFFSPAPYTNSRAVTFLQPAGISWYIVIAFQQLYVLIIFAWTLPYTVLRYKIIGLTALILLSAWVGRWSWYTVTGLAMAEFSVVYRQTLHPKPRVTVGSRRIPLYLFPLAMFLVGVMFKYLWAGLPQYADRELVAHANVNTAKLDWDALQEHKAVPRYDDYLVCVGLLGLVELSHSARRVLSWRPLTYLGRLGFSIALTSGLIMVSLGSVVYYCLVESLGFQAQSSSTTAVLFFIFVPLCLVCADIYSRLVDDVSLWASRFLFHFFRT</sequence>
<keyword evidence="1" id="KW-0472">Membrane</keyword>
<dbReference type="AlphaFoldDB" id="A0A316YSX3"/>
<protein>
    <recommendedName>
        <fullName evidence="4">Acyltransferase 3 domain-containing protein</fullName>
    </recommendedName>
</protein>